<evidence type="ECO:0000313" key="1">
    <source>
        <dbReference type="EMBL" id="KKP46360.1"/>
    </source>
</evidence>
<sequence length="166" mass="18106">MCVDNKIKICKCNNSTRLCGFVETYNGNCSKTGKICVEKNSCQAGCEYKPDDVCVGGGITVGDFRCQEGIDNNKRDICSSEGLWKYFDDCAVYGMKCNRDARKCIRITSSTKPTIKPTPKPTTTSKSTTTPKPVILPCAFTCVPSKIECLENDGVVKSKLFALVGN</sequence>
<accession>A0A0G0C544</accession>
<name>A0A0G0C544_9BACT</name>
<organism evidence="1 2">
    <name type="scientific">Candidatus Woesebacteria bacterium GW2011_GWA2_33_28</name>
    <dbReference type="NCBI Taxonomy" id="1618561"/>
    <lineage>
        <taxon>Bacteria</taxon>
        <taxon>Candidatus Woeseibacteriota</taxon>
    </lineage>
</organism>
<reference evidence="1 2" key="1">
    <citation type="journal article" date="2015" name="Nature">
        <title>rRNA introns, odd ribosomes, and small enigmatic genomes across a large radiation of phyla.</title>
        <authorList>
            <person name="Brown C.T."/>
            <person name="Hug L.A."/>
            <person name="Thomas B.C."/>
            <person name="Sharon I."/>
            <person name="Castelle C.J."/>
            <person name="Singh A."/>
            <person name="Wilkins M.J."/>
            <person name="Williams K.H."/>
            <person name="Banfield J.F."/>
        </authorList>
    </citation>
    <scope>NUCLEOTIDE SEQUENCE [LARGE SCALE GENOMIC DNA]</scope>
</reference>
<dbReference type="EMBL" id="LBOZ01000011">
    <property type="protein sequence ID" value="KKP46360.1"/>
    <property type="molecule type" value="Genomic_DNA"/>
</dbReference>
<comment type="caution">
    <text evidence="1">The sequence shown here is derived from an EMBL/GenBank/DDBJ whole genome shotgun (WGS) entry which is preliminary data.</text>
</comment>
<protein>
    <submittedName>
        <fullName evidence="1">Uncharacterized protein</fullName>
    </submittedName>
</protein>
<evidence type="ECO:0000313" key="2">
    <source>
        <dbReference type="Proteomes" id="UP000033995"/>
    </source>
</evidence>
<dbReference type="Proteomes" id="UP000033995">
    <property type="component" value="Unassembled WGS sequence"/>
</dbReference>
<proteinExistence type="predicted"/>
<gene>
    <name evidence="1" type="ORF">UR38_C0011G0010</name>
</gene>
<dbReference type="AlphaFoldDB" id="A0A0G0C544"/>